<dbReference type="AlphaFoldDB" id="A0A7X8TJC1"/>
<dbReference type="SUPFAM" id="SSF51556">
    <property type="entry name" value="Metallo-dependent hydrolases"/>
    <property type="match status" value="1"/>
</dbReference>
<dbReference type="PANTHER" id="PTHR22642:SF2">
    <property type="entry name" value="PROTEIN LONG AFTER FAR-RED 3"/>
    <property type="match status" value="1"/>
</dbReference>
<proteinExistence type="predicted"/>
<sequence>MTKESETGAADTNPPTAVAIEGGMISQLGSDAEILALATETTRVIDAASAVLTPGLIDSHMHPVWGTELTVGLDLGGKTEAQEVREALAEAAASLPEGAWVRGWNLDYKVFDPEGTGAPQIRGDIFDDVLDGRPLALVFFDLHTGLANPAALAAAGIDGTEEFTDASEIVLDAQGVPTGELREIPAYMMLLDAAPQEAVEEIVGRVQQTLARSAASAVTSASVMDGRPITLEILEQVEKLDGGLPVRLHIAMWHQPGDDDDAVAERIRLLGTAGERYRVSMIKMFIDGVIDAGTAWLHEPDSEGDSHEPFWHSVERYAEVCAAYHEAGYQLATHSCGDAGVAEAVKVYRQLGQGKALSRNGAPHRVEHLETLTDQDVADLAETGTVASMQPLHMQWREADHSDSFAARLGAQRAAHSFRVKDVLTAGGRIALGSDWPVAQQDARLGMAWARLRRLPGSPEAHTFEPEQRLTGEETLLGYTRWAAEALGREDLGVIRPGAIADLALWSQDPVEADPDQLTEIPVLLTLVGGTVVHTD</sequence>
<protein>
    <submittedName>
        <fullName evidence="2">Amidohydrolase family protein</fullName>
    </submittedName>
</protein>
<dbReference type="Gene3D" id="2.30.40.10">
    <property type="entry name" value="Urease, subunit C, domain 1"/>
    <property type="match status" value="1"/>
</dbReference>
<dbReference type="GO" id="GO:0016810">
    <property type="term" value="F:hydrolase activity, acting on carbon-nitrogen (but not peptide) bonds"/>
    <property type="evidence" value="ECO:0007669"/>
    <property type="project" value="InterPro"/>
</dbReference>
<dbReference type="RefSeq" id="WP_168886891.1">
    <property type="nucleotide sequence ID" value="NZ_JABAHY010000003.1"/>
</dbReference>
<dbReference type="PANTHER" id="PTHR22642">
    <property type="entry name" value="IMIDAZOLONEPROPIONASE"/>
    <property type="match status" value="1"/>
</dbReference>
<dbReference type="InterPro" id="IPR011059">
    <property type="entry name" value="Metal-dep_hydrolase_composite"/>
</dbReference>
<evidence type="ECO:0000313" key="3">
    <source>
        <dbReference type="Proteomes" id="UP000523139"/>
    </source>
</evidence>
<dbReference type="Pfam" id="PF07969">
    <property type="entry name" value="Amidohydro_3"/>
    <property type="match status" value="1"/>
</dbReference>
<comment type="caution">
    <text evidence="2">The sequence shown here is derived from an EMBL/GenBank/DDBJ whole genome shotgun (WGS) entry which is preliminary data.</text>
</comment>
<dbReference type="InterPro" id="IPR032466">
    <property type="entry name" value="Metal_Hydrolase"/>
</dbReference>
<dbReference type="EMBL" id="JABAHY010000003">
    <property type="protein sequence ID" value="NLS09392.1"/>
    <property type="molecule type" value="Genomic_DNA"/>
</dbReference>
<reference evidence="2 3" key="1">
    <citation type="submission" date="2020-04" db="EMBL/GenBank/DDBJ databases">
        <title>Nesterenkonia sp. nov., isolated from marine sediment.</title>
        <authorList>
            <person name="Zhang G."/>
        </authorList>
    </citation>
    <scope>NUCLEOTIDE SEQUENCE [LARGE SCALE GENOMIC DNA]</scope>
    <source>
        <strain evidence="2 3">MY13</strain>
    </source>
</reference>
<dbReference type="Proteomes" id="UP000523139">
    <property type="component" value="Unassembled WGS sequence"/>
</dbReference>
<evidence type="ECO:0000259" key="1">
    <source>
        <dbReference type="Pfam" id="PF07969"/>
    </source>
</evidence>
<name>A0A7X8TJC1_9MICC</name>
<organism evidence="2 3">
    <name type="scientific">Nesterenkonia sedimenti</name>
    <dbReference type="NCBI Taxonomy" id="1463632"/>
    <lineage>
        <taxon>Bacteria</taxon>
        <taxon>Bacillati</taxon>
        <taxon>Actinomycetota</taxon>
        <taxon>Actinomycetes</taxon>
        <taxon>Micrococcales</taxon>
        <taxon>Micrococcaceae</taxon>
        <taxon>Nesterenkonia</taxon>
    </lineage>
</organism>
<keyword evidence="3" id="KW-1185">Reference proteome</keyword>
<feature type="domain" description="Amidohydrolase 3" evidence="1">
    <location>
        <begin position="43"/>
        <end position="534"/>
    </location>
</feature>
<evidence type="ECO:0000313" key="2">
    <source>
        <dbReference type="EMBL" id="NLS09392.1"/>
    </source>
</evidence>
<dbReference type="InterPro" id="IPR013108">
    <property type="entry name" value="Amidohydro_3"/>
</dbReference>
<accession>A0A7X8TJC1</accession>
<gene>
    <name evidence="2" type="ORF">HGQ17_05085</name>
</gene>
<dbReference type="Gene3D" id="3.20.20.140">
    <property type="entry name" value="Metal-dependent hydrolases"/>
    <property type="match status" value="1"/>
</dbReference>
<keyword evidence="2" id="KW-0378">Hydrolase</keyword>
<dbReference type="SUPFAM" id="SSF51338">
    <property type="entry name" value="Composite domain of metallo-dependent hydrolases"/>
    <property type="match status" value="1"/>
</dbReference>
<dbReference type="Gene3D" id="3.10.310.70">
    <property type="match status" value="1"/>
</dbReference>